<dbReference type="GO" id="GO:0003995">
    <property type="term" value="F:acyl-CoA dehydrogenase activity"/>
    <property type="evidence" value="ECO:0007669"/>
    <property type="project" value="TreeGrafter"/>
</dbReference>
<dbReference type="STRING" id="397948.Cmaq_1918"/>
<dbReference type="GeneID" id="5709300"/>
<dbReference type="RefSeq" id="WP_012186954.1">
    <property type="nucleotide sequence ID" value="NC_009954.1"/>
</dbReference>
<evidence type="ECO:0000256" key="5">
    <source>
        <dbReference type="ARBA" id="ARBA00023002"/>
    </source>
</evidence>
<evidence type="ECO:0000313" key="11">
    <source>
        <dbReference type="Proteomes" id="UP000001137"/>
    </source>
</evidence>
<evidence type="ECO:0000259" key="7">
    <source>
        <dbReference type="Pfam" id="PF00441"/>
    </source>
</evidence>
<protein>
    <submittedName>
        <fullName evidence="10">Acyl-CoA dehydrogenase domain protein</fullName>
    </submittedName>
</protein>
<name>A8MBK2_CALMQ</name>
<dbReference type="KEGG" id="cma:Cmaq_1918"/>
<dbReference type="PANTHER" id="PTHR43884">
    <property type="entry name" value="ACYL-COA DEHYDROGENASE"/>
    <property type="match status" value="1"/>
</dbReference>
<evidence type="ECO:0000256" key="4">
    <source>
        <dbReference type="ARBA" id="ARBA00022827"/>
    </source>
</evidence>
<dbReference type="FunFam" id="1.10.540.10:FF:000026">
    <property type="entry name" value="Acyl-CoA dehydrogenase medium chain"/>
    <property type="match status" value="1"/>
</dbReference>
<evidence type="ECO:0000313" key="10">
    <source>
        <dbReference type="EMBL" id="ABW02735.1"/>
    </source>
</evidence>
<feature type="domain" description="Acyl-CoA oxidase/dehydrogenase middle" evidence="8">
    <location>
        <begin position="122"/>
        <end position="216"/>
    </location>
</feature>
<dbReference type="Pfam" id="PF02771">
    <property type="entry name" value="Acyl-CoA_dh_N"/>
    <property type="match status" value="1"/>
</dbReference>
<proteinExistence type="inferred from homology"/>
<dbReference type="GO" id="GO:0050660">
    <property type="term" value="F:flavin adenine dinucleotide binding"/>
    <property type="evidence" value="ECO:0007669"/>
    <property type="project" value="InterPro"/>
</dbReference>
<evidence type="ECO:0000256" key="6">
    <source>
        <dbReference type="RuleBase" id="RU362125"/>
    </source>
</evidence>
<dbReference type="PIRSF" id="PIRSF016578">
    <property type="entry name" value="HsaA"/>
    <property type="match status" value="1"/>
</dbReference>
<dbReference type="Gene3D" id="1.10.540.10">
    <property type="entry name" value="Acyl-CoA dehydrogenase/oxidase, N-terminal domain"/>
    <property type="match status" value="1"/>
</dbReference>
<feature type="domain" description="Acyl-CoA dehydrogenase/oxidase N-terminal" evidence="9">
    <location>
        <begin position="7"/>
        <end position="118"/>
    </location>
</feature>
<keyword evidence="4 6" id="KW-0274">FAD</keyword>
<dbReference type="PANTHER" id="PTHR43884:SF12">
    <property type="entry name" value="ISOVALERYL-COA DEHYDROGENASE, MITOCHONDRIAL-RELATED"/>
    <property type="match status" value="1"/>
</dbReference>
<evidence type="ECO:0000256" key="1">
    <source>
        <dbReference type="ARBA" id="ARBA00001974"/>
    </source>
</evidence>
<dbReference type="OrthoDB" id="275197at2157"/>
<keyword evidence="3 6" id="KW-0285">Flavoprotein</keyword>
<dbReference type="EMBL" id="CP000852">
    <property type="protein sequence ID" value="ABW02735.1"/>
    <property type="molecule type" value="Genomic_DNA"/>
</dbReference>
<dbReference type="InterPro" id="IPR036250">
    <property type="entry name" value="AcylCo_DH-like_C"/>
</dbReference>
<gene>
    <name evidence="10" type="ordered locus">Cmaq_1918</name>
</gene>
<comment type="similarity">
    <text evidence="2 6">Belongs to the acyl-CoA dehydrogenase family.</text>
</comment>
<dbReference type="InterPro" id="IPR009100">
    <property type="entry name" value="AcylCoA_DH/oxidase_NM_dom_sf"/>
</dbReference>
<evidence type="ECO:0000256" key="2">
    <source>
        <dbReference type="ARBA" id="ARBA00009347"/>
    </source>
</evidence>
<evidence type="ECO:0000256" key="3">
    <source>
        <dbReference type="ARBA" id="ARBA00022630"/>
    </source>
</evidence>
<accession>A8MBK2</accession>
<dbReference type="InterPro" id="IPR046373">
    <property type="entry name" value="Acyl-CoA_Oxase/DH_mid-dom_sf"/>
</dbReference>
<dbReference type="SUPFAM" id="SSF56645">
    <property type="entry name" value="Acyl-CoA dehydrogenase NM domain-like"/>
    <property type="match status" value="1"/>
</dbReference>
<dbReference type="Pfam" id="PF00441">
    <property type="entry name" value="Acyl-CoA_dh_1"/>
    <property type="match status" value="1"/>
</dbReference>
<keyword evidence="5 6" id="KW-0560">Oxidoreductase</keyword>
<dbReference type="Proteomes" id="UP000001137">
    <property type="component" value="Chromosome"/>
</dbReference>
<evidence type="ECO:0000259" key="9">
    <source>
        <dbReference type="Pfam" id="PF02771"/>
    </source>
</evidence>
<dbReference type="SUPFAM" id="SSF47203">
    <property type="entry name" value="Acyl-CoA dehydrogenase C-terminal domain-like"/>
    <property type="match status" value="1"/>
</dbReference>
<dbReference type="InterPro" id="IPR009075">
    <property type="entry name" value="AcylCo_DH/oxidase_C"/>
</dbReference>
<feature type="domain" description="Acyl-CoA dehydrogenase/oxidase C-terminal" evidence="7">
    <location>
        <begin position="228"/>
        <end position="370"/>
    </location>
</feature>
<dbReference type="Pfam" id="PF02770">
    <property type="entry name" value="Acyl-CoA_dh_M"/>
    <property type="match status" value="1"/>
</dbReference>
<dbReference type="FunFam" id="2.40.110.10:FF:000002">
    <property type="entry name" value="Acyl-CoA dehydrogenase fadE12"/>
    <property type="match status" value="1"/>
</dbReference>
<sequence>MHPLLEEVHELLRRSTVEFAEARVEPLAKAIEVNGEYPRQLMGELGKQGLLAPMAPPEYGGGGLDFRGEVIIIEEVAKHSPTLATLMEVQGALIIDSLLSHGSREVRERFLEGLVKGDLIASFALTEPCCGSDAGAIETRAVKDGGEWVINGRKAWVTSGQYADLYLVFARTGSIEERHRAITAFLVPRGGCIEVNPMGVMGIRGGGTAEVSLRDCRVPDEYRVGEVNRGFYLAMEKLNLGRTCVGAIGLGIAERAFTEAYDYAQVRRIYGGTLAELGVIQGYLAQMYTQVEALRGLIYLTAYMRDKGLSEFTKYAQAAKYLGSSTAVNVTRTAIQVMGAVGLSTESPLEYLYRDAKATEVYEGSNEVILYSLFKMLRK</sequence>
<comment type="cofactor">
    <cofactor evidence="1 6">
        <name>FAD</name>
        <dbReference type="ChEBI" id="CHEBI:57692"/>
    </cofactor>
</comment>
<dbReference type="Gene3D" id="2.40.110.10">
    <property type="entry name" value="Butyryl-CoA Dehydrogenase, subunit A, domain 2"/>
    <property type="match status" value="1"/>
</dbReference>
<reference evidence="10 11" key="1">
    <citation type="submission" date="2007-10" db="EMBL/GenBank/DDBJ databases">
        <title>Complete sequence of Caldivirga maquilingensis IC-167.</title>
        <authorList>
            <consortium name="US DOE Joint Genome Institute"/>
            <person name="Copeland A."/>
            <person name="Lucas S."/>
            <person name="Lapidus A."/>
            <person name="Barry K."/>
            <person name="Glavina del Rio T."/>
            <person name="Dalin E."/>
            <person name="Tice H."/>
            <person name="Pitluck S."/>
            <person name="Saunders E."/>
            <person name="Brettin T."/>
            <person name="Bruce D."/>
            <person name="Detter J.C."/>
            <person name="Han C."/>
            <person name="Schmutz J."/>
            <person name="Larimer F."/>
            <person name="Land M."/>
            <person name="Hauser L."/>
            <person name="Kyrpides N."/>
            <person name="Ivanova N."/>
            <person name="Biddle J.F."/>
            <person name="Zhang Z."/>
            <person name="Fitz-Gibbon S.T."/>
            <person name="Lowe T.M."/>
            <person name="Saltikov C."/>
            <person name="House C.H."/>
            <person name="Richardson P."/>
        </authorList>
    </citation>
    <scope>NUCLEOTIDE SEQUENCE [LARGE SCALE GENOMIC DNA]</scope>
    <source>
        <strain evidence="11">ATCC 700844 / DSM 13496 / JCM 10307 / IC-167</strain>
    </source>
</reference>
<organism evidence="10 11">
    <name type="scientific">Caldivirga maquilingensis (strain ATCC 700844 / DSM 13496 / JCM 10307 / IC-167)</name>
    <dbReference type="NCBI Taxonomy" id="397948"/>
    <lineage>
        <taxon>Archaea</taxon>
        <taxon>Thermoproteota</taxon>
        <taxon>Thermoprotei</taxon>
        <taxon>Thermoproteales</taxon>
        <taxon>Thermoproteaceae</taxon>
        <taxon>Caldivirga</taxon>
    </lineage>
</organism>
<dbReference type="HOGENOM" id="CLU_018204_0_2_2"/>
<keyword evidence="11" id="KW-1185">Reference proteome</keyword>
<dbReference type="Gene3D" id="1.20.140.10">
    <property type="entry name" value="Butyryl-CoA Dehydrogenase, subunit A, domain 3"/>
    <property type="match status" value="1"/>
</dbReference>
<dbReference type="AlphaFoldDB" id="A8MBK2"/>
<dbReference type="InterPro" id="IPR037069">
    <property type="entry name" value="AcylCoA_DH/ox_N_sf"/>
</dbReference>
<evidence type="ECO:0000259" key="8">
    <source>
        <dbReference type="Pfam" id="PF02770"/>
    </source>
</evidence>
<dbReference type="InterPro" id="IPR013786">
    <property type="entry name" value="AcylCoA_DH/ox_N"/>
</dbReference>
<dbReference type="eggNOG" id="arCOG01707">
    <property type="taxonomic scope" value="Archaea"/>
</dbReference>
<dbReference type="InterPro" id="IPR006091">
    <property type="entry name" value="Acyl-CoA_Oxase/DH_mid-dom"/>
</dbReference>